<comment type="caution">
    <text evidence="6">The sequence shown here is derived from an EMBL/GenBank/DDBJ whole genome shotgun (WGS) entry which is preliminary data.</text>
</comment>
<reference evidence="6 7" key="1">
    <citation type="submission" date="2018-06" db="EMBL/GenBank/DDBJ databases">
        <authorList>
            <consortium name="Pathogen Informatics"/>
            <person name="Doyle S."/>
        </authorList>
    </citation>
    <scope>NUCLEOTIDE SEQUENCE [LARGE SCALE GENOMIC DNA]</scope>
    <source>
        <strain evidence="6 7">NCTC9177</strain>
    </source>
</reference>
<evidence type="ECO:0000256" key="4">
    <source>
        <dbReference type="ARBA" id="ARBA00022898"/>
    </source>
</evidence>
<dbReference type="CDD" id="cd00609">
    <property type="entry name" value="AAT_like"/>
    <property type="match status" value="1"/>
</dbReference>
<dbReference type="PANTHER" id="PTHR42790">
    <property type="entry name" value="AMINOTRANSFERASE"/>
    <property type="match status" value="1"/>
</dbReference>
<evidence type="ECO:0000313" key="7">
    <source>
        <dbReference type="Proteomes" id="UP000254545"/>
    </source>
</evidence>
<evidence type="ECO:0000256" key="3">
    <source>
        <dbReference type="ARBA" id="ARBA00022679"/>
    </source>
</evidence>
<dbReference type="PANTHER" id="PTHR42790:SF9">
    <property type="entry name" value="GNTR FAMILY REGULATORY PROTEIN"/>
    <property type="match status" value="1"/>
</dbReference>
<dbReference type="InterPro" id="IPR015424">
    <property type="entry name" value="PyrdxlP-dep_Trfase"/>
</dbReference>
<sequence>MALLARYNVMLIEDDVYSELYFGREKPLPAKYWDHQDMTLHCSSFSKCLVPGFRIGWVAAGKQARRIQQLQLMSTLSTSSPMQLALVDYLSTKRYDAHLRRLRRQLAERKQLAWQALLRHLPPEVIVHHSDSGYFLWIELPEGADASELSARALASHISIAPGKMFSTSASWTSFFRFNTAWGWGEREEQG</sequence>
<dbReference type="InterPro" id="IPR050859">
    <property type="entry name" value="Class-I_PLP-dep_aminotransf"/>
</dbReference>
<organism evidence="6 7">
    <name type="scientific">Klebsiella variicola</name>
    <dbReference type="NCBI Taxonomy" id="244366"/>
    <lineage>
        <taxon>Bacteria</taxon>
        <taxon>Pseudomonadati</taxon>
        <taxon>Pseudomonadota</taxon>
        <taxon>Gammaproteobacteria</taxon>
        <taxon>Enterobacterales</taxon>
        <taxon>Enterobacteriaceae</taxon>
        <taxon>Klebsiella/Raoultella group</taxon>
        <taxon>Klebsiella</taxon>
        <taxon>Klebsiella pneumoniae complex</taxon>
    </lineage>
</organism>
<dbReference type="EMBL" id="UGKR01000003">
    <property type="protein sequence ID" value="STS91056.1"/>
    <property type="molecule type" value="Genomic_DNA"/>
</dbReference>
<dbReference type="InterPro" id="IPR004839">
    <property type="entry name" value="Aminotransferase_I/II_large"/>
</dbReference>
<dbReference type="GO" id="GO:0030170">
    <property type="term" value="F:pyridoxal phosphate binding"/>
    <property type="evidence" value="ECO:0007669"/>
    <property type="project" value="InterPro"/>
</dbReference>
<dbReference type="Proteomes" id="UP000254545">
    <property type="component" value="Unassembled WGS sequence"/>
</dbReference>
<keyword evidence="3" id="KW-0808">Transferase</keyword>
<evidence type="ECO:0000256" key="1">
    <source>
        <dbReference type="ARBA" id="ARBA00001933"/>
    </source>
</evidence>
<dbReference type="InterPro" id="IPR015422">
    <property type="entry name" value="PyrdxlP-dep_Trfase_small"/>
</dbReference>
<dbReference type="AlphaFoldDB" id="A0A7H4ML56"/>
<keyword evidence="2" id="KW-0032">Aminotransferase</keyword>
<evidence type="ECO:0000313" key="6">
    <source>
        <dbReference type="EMBL" id="STS91056.1"/>
    </source>
</evidence>
<protein>
    <submittedName>
        <fullName evidence="6">GntR family transcriptional regulator</fullName>
    </submittedName>
</protein>
<dbReference type="Gene3D" id="3.90.1150.10">
    <property type="entry name" value="Aspartate Aminotransferase, domain 1"/>
    <property type="match status" value="1"/>
</dbReference>
<gene>
    <name evidence="6" type="primary">ydcR_1</name>
    <name evidence="6" type="ORF">NCTC9177_04958</name>
</gene>
<evidence type="ECO:0000259" key="5">
    <source>
        <dbReference type="Pfam" id="PF00155"/>
    </source>
</evidence>
<dbReference type="InterPro" id="IPR015421">
    <property type="entry name" value="PyrdxlP-dep_Trfase_major"/>
</dbReference>
<accession>A0A7H4ML56</accession>
<evidence type="ECO:0000256" key="2">
    <source>
        <dbReference type="ARBA" id="ARBA00022576"/>
    </source>
</evidence>
<comment type="cofactor">
    <cofactor evidence="1">
        <name>pyridoxal 5'-phosphate</name>
        <dbReference type="ChEBI" id="CHEBI:597326"/>
    </cofactor>
</comment>
<name>A0A7H4ML56_KLEVA</name>
<dbReference type="Pfam" id="PF00155">
    <property type="entry name" value="Aminotran_1_2"/>
    <property type="match status" value="1"/>
</dbReference>
<dbReference type="Gene3D" id="3.40.640.10">
    <property type="entry name" value="Type I PLP-dependent aspartate aminotransferase-like (Major domain)"/>
    <property type="match status" value="1"/>
</dbReference>
<proteinExistence type="predicted"/>
<dbReference type="SUPFAM" id="SSF53383">
    <property type="entry name" value="PLP-dependent transferases"/>
    <property type="match status" value="1"/>
</dbReference>
<keyword evidence="4" id="KW-0663">Pyridoxal phosphate</keyword>
<dbReference type="GO" id="GO:1901605">
    <property type="term" value="P:alpha-amino acid metabolic process"/>
    <property type="evidence" value="ECO:0007669"/>
    <property type="project" value="TreeGrafter"/>
</dbReference>
<feature type="domain" description="Aminotransferase class I/classII large" evidence="5">
    <location>
        <begin position="2"/>
        <end position="181"/>
    </location>
</feature>
<dbReference type="GO" id="GO:0008483">
    <property type="term" value="F:transaminase activity"/>
    <property type="evidence" value="ECO:0007669"/>
    <property type="project" value="UniProtKB-KW"/>
</dbReference>